<proteinExistence type="predicted"/>
<dbReference type="Proteomes" id="UP000219215">
    <property type="component" value="Chromosome DPRO"/>
</dbReference>
<evidence type="ECO:0000313" key="3">
    <source>
        <dbReference type="Proteomes" id="UP000219215"/>
    </source>
</evidence>
<dbReference type="PANTHER" id="PTHR34203">
    <property type="entry name" value="METHYLTRANSFERASE, FKBM FAMILY PROTEIN"/>
    <property type="match status" value="1"/>
</dbReference>
<dbReference type="Pfam" id="PF05050">
    <property type="entry name" value="Methyltransf_21"/>
    <property type="match status" value="1"/>
</dbReference>
<reference evidence="3" key="1">
    <citation type="submission" date="2017-09" db="EMBL/GenBank/DDBJ databases">
        <authorList>
            <person name="Regsiter A."/>
            <person name="William W."/>
        </authorList>
    </citation>
    <scope>NUCLEOTIDE SEQUENCE [LARGE SCALE GENOMIC DNA]</scope>
    <source>
        <strain evidence="3">500-1</strain>
    </source>
</reference>
<dbReference type="AlphaFoldDB" id="A0A2C8FB59"/>
<protein>
    <recommendedName>
        <fullName evidence="1">Methyltransferase FkbM domain-containing protein</fullName>
    </recommendedName>
</protein>
<dbReference type="InterPro" id="IPR052514">
    <property type="entry name" value="SAM-dependent_MTase"/>
</dbReference>
<dbReference type="InterPro" id="IPR006342">
    <property type="entry name" value="FkbM_mtfrase"/>
</dbReference>
<gene>
    <name evidence="2" type="ORF">DPRO_2966</name>
</gene>
<dbReference type="KEGG" id="pprf:DPRO_2966"/>
<accession>A0A2C8FB59</accession>
<dbReference type="InterPro" id="IPR029063">
    <property type="entry name" value="SAM-dependent_MTases_sf"/>
</dbReference>
<dbReference type="RefSeq" id="WP_097012676.1">
    <property type="nucleotide sequence ID" value="NZ_LT907975.1"/>
</dbReference>
<dbReference type="PANTHER" id="PTHR34203:SF15">
    <property type="entry name" value="SLL1173 PROTEIN"/>
    <property type="match status" value="1"/>
</dbReference>
<dbReference type="OrthoDB" id="9771846at2"/>
<dbReference type="EMBL" id="LT907975">
    <property type="protein sequence ID" value="SOB59876.1"/>
    <property type="molecule type" value="Genomic_DNA"/>
</dbReference>
<dbReference type="SUPFAM" id="SSF53335">
    <property type="entry name" value="S-adenosyl-L-methionine-dependent methyltransferases"/>
    <property type="match status" value="1"/>
</dbReference>
<evidence type="ECO:0000313" key="2">
    <source>
        <dbReference type="EMBL" id="SOB59876.1"/>
    </source>
</evidence>
<feature type="domain" description="Methyltransferase FkbM" evidence="1">
    <location>
        <begin position="84"/>
        <end position="239"/>
    </location>
</feature>
<name>A0A2C8FB59_9BACT</name>
<dbReference type="NCBIfam" id="TIGR01444">
    <property type="entry name" value="fkbM_fam"/>
    <property type="match status" value="1"/>
</dbReference>
<organism evidence="2 3">
    <name type="scientific">Pseudodesulfovibrio profundus</name>
    <dbReference type="NCBI Taxonomy" id="57320"/>
    <lineage>
        <taxon>Bacteria</taxon>
        <taxon>Pseudomonadati</taxon>
        <taxon>Thermodesulfobacteriota</taxon>
        <taxon>Desulfovibrionia</taxon>
        <taxon>Desulfovibrionales</taxon>
        <taxon>Desulfovibrionaceae</taxon>
    </lineage>
</organism>
<evidence type="ECO:0000259" key="1">
    <source>
        <dbReference type="Pfam" id="PF05050"/>
    </source>
</evidence>
<sequence>MLKKFMQMDLPVSRKMKYSILKRVRSHDKGAFEIDFTYCGVQIPINMFDGTQRSIYLYDGDEKFMLNFLRDYYAMLPKGGVFLDIGANSGNHAIWMSQYADKVYAFEPQKRLHERLRNILRENSEVGNIEVCPFALGEENKTDYIYHISKYSGSSSIVRKPDTNVPREEISIRQGDEAIRELNPESIAAVKIDVEGYEHFVLKGIGETLEKYRPLVIFEHAEENKASYGSFEGMRELFPEGYEFYQFDRRGAYRYHNCRRGFYTVVDFDFDLPVRAVATGGNANIIACPAGTEMPKKNFTPWSFEIRK</sequence>
<keyword evidence="3" id="KW-1185">Reference proteome</keyword>
<dbReference type="Gene3D" id="3.40.50.150">
    <property type="entry name" value="Vaccinia Virus protein VP39"/>
    <property type="match status" value="1"/>
</dbReference>